<keyword evidence="7" id="KW-1185">Reference proteome</keyword>
<dbReference type="CDD" id="cd07971">
    <property type="entry name" value="OBF_DNA_ligase_LigD"/>
    <property type="match status" value="1"/>
</dbReference>
<dbReference type="GO" id="GO:0003910">
    <property type="term" value="F:DNA ligase (ATP) activity"/>
    <property type="evidence" value="ECO:0007669"/>
    <property type="project" value="UniProtKB-EC"/>
</dbReference>
<dbReference type="PANTHER" id="PTHR45674:SF4">
    <property type="entry name" value="DNA LIGASE 1"/>
    <property type="match status" value="1"/>
</dbReference>
<dbReference type="SUPFAM" id="SSF56091">
    <property type="entry name" value="DNA ligase/mRNA capping enzyme, catalytic domain"/>
    <property type="match status" value="1"/>
</dbReference>
<organism evidence="6 7">
    <name type="scientific">Actinocorallia herbida</name>
    <dbReference type="NCBI Taxonomy" id="58109"/>
    <lineage>
        <taxon>Bacteria</taxon>
        <taxon>Bacillati</taxon>
        <taxon>Actinomycetota</taxon>
        <taxon>Actinomycetes</taxon>
        <taxon>Streptosporangiales</taxon>
        <taxon>Thermomonosporaceae</taxon>
        <taxon>Actinocorallia</taxon>
    </lineage>
</organism>
<dbReference type="InterPro" id="IPR014146">
    <property type="entry name" value="LigD_ligase_dom"/>
</dbReference>
<dbReference type="NCBIfam" id="TIGR02779">
    <property type="entry name" value="NHEJ_ligase_lig"/>
    <property type="match status" value="1"/>
</dbReference>
<proteinExistence type="inferred from homology"/>
<reference evidence="6 7" key="1">
    <citation type="submission" date="2018-11" db="EMBL/GenBank/DDBJ databases">
        <title>Sequencing the genomes of 1000 actinobacteria strains.</title>
        <authorList>
            <person name="Klenk H.-P."/>
        </authorList>
    </citation>
    <scope>NUCLEOTIDE SEQUENCE [LARGE SCALE GENOMIC DNA]</scope>
    <source>
        <strain evidence="6 7">DSM 44254</strain>
    </source>
</reference>
<dbReference type="EMBL" id="RJKE01000001">
    <property type="protein sequence ID" value="ROO83110.1"/>
    <property type="molecule type" value="Genomic_DNA"/>
</dbReference>
<comment type="caution">
    <text evidence="6">The sequence shown here is derived from an EMBL/GenBank/DDBJ whole genome shotgun (WGS) entry which is preliminary data.</text>
</comment>
<evidence type="ECO:0000259" key="5">
    <source>
        <dbReference type="PROSITE" id="PS50160"/>
    </source>
</evidence>
<dbReference type="Gene3D" id="3.30.470.30">
    <property type="entry name" value="DNA ligase/mRNA capping enzyme"/>
    <property type="match status" value="1"/>
</dbReference>
<evidence type="ECO:0000256" key="3">
    <source>
        <dbReference type="ARBA" id="ARBA00022598"/>
    </source>
</evidence>
<comment type="catalytic activity">
    <reaction evidence="4">
        <text>ATP + (deoxyribonucleotide)n-3'-hydroxyl + 5'-phospho-(deoxyribonucleotide)m = (deoxyribonucleotide)n+m + AMP + diphosphate.</text>
        <dbReference type="EC" id="6.5.1.1"/>
    </reaction>
</comment>
<dbReference type="PANTHER" id="PTHR45674">
    <property type="entry name" value="DNA LIGASE 1/3 FAMILY MEMBER"/>
    <property type="match status" value="1"/>
</dbReference>
<dbReference type="Pfam" id="PF01068">
    <property type="entry name" value="DNA_ligase_A_M"/>
    <property type="match status" value="1"/>
</dbReference>
<evidence type="ECO:0000313" key="7">
    <source>
        <dbReference type="Proteomes" id="UP000272400"/>
    </source>
</evidence>
<dbReference type="PROSITE" id="PS50160">
    <property type="entry name" value="DNA_LIGASE_A3"/>
    <property type="match status" value="1"/>
</dbReference>
<protein>
    <recommendedName>
        <fullName evidence="2">DNA ligase (ATP)</fullName>
        <ecNumber evidence="2">6.5.1.1</ecNumber>
    </recommendedName>
</protein>
<evidence type="ECO:0000313" key="6">
    <source>
        <dbReference type="EMBL" id="ROO83110.1"/>
    </source>
</evidence>
<dbReference type="InterPro" id="IPR012310">
    <property type="entry name" value="DNA_ligase_ATP-dep_cent"/>
</dbReference>
<dbReference type="Proteomes" id="UP000272400">
    <property type="component" value="Unassembled WGS sequence"/>
</dbReference>
<dbReference type="GO" id="GO:0005524">
    <property type="term" value="F:ATP binding"/>
    <property type="evidence" value="ECO:0007669"/>
    <property type="project" value="InterPro"/>
</dbReference>
<dbReference type="SUPFAM" id="SSF50249">
    <property type="entry name" value="Nucleic acid-binding proteins"/>
    <property type="match status" value="1"/>
</dbReference>
<dbReference type="EC" id="6.5.1.1" evidence="2"/>
<dbReference type="CDD" id="cd07906">
    <property type="entry name" value="Adenylation_DNA_ligase_LigD_LigC"/>
    <property type="match status" value="1"/>
</dbReference>
<comment type="similarity">
    <text evidence="1">Belongs to the ATP-dependent DNA ligase family.</text>
</comment>
<dbReference type="InterPro" id="IPR012309">
    <property type="entry name" value="DNA_ligase_ATP-dep_C"/>
</dbReference>
<evidence type="ECO:0000256" key="1">
    <source>
        <dbReference type="ARBA" id="ARBA00007572"/>
    </source>
</evidence>
<sequence length="324" mass="36106">MGTNIPVDVLEPMLATPGELPDDLDRWALELKWDGVRAISRLEHGRALIFGRRGTPITASYPELGALADLLPGHNAVLDGEIVAFEGGKPSFSRLQRRMHVRAPTTALVRAVPVRYVVFDLLRLDDRSLLDVPYVERRAALEELELAAGPVEVPPHLLAEDREQVNELLAYTAEENLEGLVAKRLDSRYTPGRRSGAWIKIKNLRTQEVVIVGWRPGQGRRHGSVGSLLCGVHLDGELRFAGHVGTGFTDDFLDELALLLKPLERSTTPCHGEIPRAVEKDAHWVEPLLVGEVVFTEWTPEGRLRHPSWRGLRSDKDPAEVVRE</sequence>
<dbReference type="GO" id="GO:0006310">
    <property type="term" value="P:DNA recombination"/>
    <property type="evidence" value="ECO:0007669"/>
    <property type="project" value="InterPro"/>
</dbReference>
<dbReference type="RefSeq" id="WP_246052472.1">
    <property type="nucleotide sequence ID" value="NZ_RJKE01000001.1"/>
</dbReference>
<dbReference type="PROSITE" id="PS00333">
    <property type="entry name" value="DNA_LIGASE_A2"/>
    <property type="match status" value="1"/>
</dbReference>
<evidence type="ECO:0000256" key="2">
    <source>
        <dbReference type="ARBA" id="ARBA00012727"/>
    </source>
</evidence>
<dbReference type="Gene3D" id="2.40.50.140">
    <property type="entry name" value="Nucleic acid-binding proteins"/>
    <property type="match status" value="1"/>
</dbReference>
<dbReference type="AlphaFoldDB" id="A0A3N1CP68"/>
<accession>A0A3N1CP68</accession>
<feature type="domain" description="ATP-dependent DNA ligase family profile" evidence="5">
    <location>
        <begin position="107"/>
        <end position="234"/>
    </location>
</feature>
<dbReference type="InterPro" id="IPR050191">
    <property type="entry name" value="ATP-dep_DNA_ligase"/>
</dbReference>
<dbReference type="GO" id="GO:0006281">
    <property type="term" value="P:DNA repair"/>
    <property type="evidence" value="ECO:0007669"/>
    <property type="project" value="InterPro"/>
</dbReference>
<evidence type="ECO:0000256" key="4">
    <source>
        <dbReference type="ARBA" id="ARBA00034003"/>
    </source>
</evidence>
<gene>
    <name evidence="6" type="ORF">EDD29_0601</name>
</gene>
<dbReference type="InterPro" id="IPR012340">
    <property type="entry name" value="NA-bd_OB-fold"/>
</dbReference>
<dbReference type="Gene3D" id="3.30.1490.70">
    <property type="match status" value="1"/>
</dbReference>
<dbReference type="Pfam" id="PF04679">
    <property type="entry name" value="DNA_ligase_A_C"/>
    <property type="match status" value="1"/>
</dbReference>
<keyword evidence="3" id="KW-0436">Ligase</keyword>
<dbReference type="InterPro" id="IPR016059">
    <property type="entry name" value="DNA_ligase_ATP-dep_CS"/>
</dbReference>
<name>A0A3N1CP68_9ACTN</name>